<gene>
    <name evidence="1" type="ORF">MSZNOR_2541</name>
</gene>
<evidence type="ECO:0000313" key="1">
    <source>
        <dbReference type="EMBL" id="CAI8852680.1"/>
    </source>
</evidence>
<evidence type="ECO:0000313" key="2">
    <source>
        <dbReference type="Proteomes" id="UP001162030"/>
    </source>
</evidence>
<reference evidence="1 2" key="1">
    <citation type="submission" date="2023-03" db="EMBL/GenBank/DDBJ databases">
        <authorList>
            <person name="Pearce D."/>
        </authorList>
    </citation>
    <scope>NUCLEOTIDE SEQUENCE [LARGE SCALE GENOMIC DNA]</scope>
    <source>
        <strain evidence="1">Msz</strain>
    </source>
</reference>
<accession>A0ABN8X3G9</accession>
<dbReference type="Proteomes" id="UP001162030">
    <property type="component" value="Chromosome"/>
</dbReference>
<organism evidence="1 2">
    <name type="scientific">Methylocaldum szegediense</name>
    <dbReference type="NCBI Taxonomy" id="73780"/>
    <lineage>
        <taxon>Bacteria</taxon>
        <taxon>Pseudomonadati</taxon>
        <taxon>Pseudomonadota</taxon>
        <taxon>Gammaproteobacteria</taxon>
        <taxon>Methylococcales</taxon>
        <taxon>Methylococcaceae</taxon>
        <taxon>Methylocaldum</taxon>
    </lineage>
</organism>
<proteinExistence type="predicted"/>
<protein>
    <submittedName>
        <fullName evidence="1">Uncharacterized protein</fullName>
    </submittedName>
</protein>
<name>A0ABN8X3G9_9GAMM</name>
<keyword evidence="2" id="KW-1185">Reference proteome</keyword>
<dbReference type="EMBL" id="OX458333">
    <property type="protein sequence ID" value="CAI8852680.1"/>
    <property type="molecule type" value="Genomic_DNA"/>
</dbReference>
<sequence>MPADDQWSIVILVLDKADMIQGAPLSLEPLRRQGPDIISDSGSSDRRSELVREAASWIYEHPRDAPYRWIPLQR</sequence>